<evidence type="ECO:0000313" key="2">
    <source>
        <dbReference type="Proteomes" id="UP001597128"/>
    </source>
</evidence>
<dbReference type="InterPro" id="IPR050793">
    <property type="entry name" value="CMP-NeuNAc_synthase"/>
</dbReference>
<proteinExistence type="predicted"/>
<keyword evidence="1" id="KW-0548">Nucleotidyltransferase</keyword>
<keyword evidence="1" id="KW-0808">Transferase</keyword>
<dbReference type="InterPro" id="IPR029044">
    <property type="entry name" value="Nucleotide-diphossugar_trans"/>
</dbReference>
<dbReference type="SUPFAM" id="SSF53448">
    <property type="entry name" value="Nucleotide-diphospho-sugar transferases"/>
    <property type="match status" value="1"/>
</dbReference>
<keyword evidence="2" id="KW-1185">Reference proteome</keyword>
<dbReference type="CDD" id="cd02513">
    <property type="entry name" value="CMP-NeuAc_Synthase"/>
    <property type="match status" value="1"/>
</dbReference>
<dbReference type="PANTHER" id="PTHR21485">
    <property type="entry name" value="HAD SUPERFAMILY MEMBERS CMAS AND KDSC"/>
    <property type="match status" value="1"/>
</dbReference>
<dbReference type="GO" id="GO:0016779">
    <property type="term" value="F:nucleotidyltransferase activity"/>
    <property type="evidence" value="ECO:0007669"/>
    <property type="project" value="UniProtKB-KW"/>
</dbReference>
<dbReference type="Proteomes" id="UP001597128">
    <property type="component" value="Unassembled WGS sequence"/>
</dbReference>
<comment type="caution">
    <text evidence="1">The sequence shown here is derived from an EMBL/GenBank/DDBJ whole genome shotgun (WGS) entry which is preliminary data.</text>
</comment>
<dbReference type="PANTHER" id="PTHR21485:SF6">
    <property type="entry name" value="N-ACYLNEURAMINATE CYTIDYLYLTRANSFERASE-RELATED"/>
    <property type="match status" value="1"/>
</dbReference>
<dbReference type="Pfam" id="PF02348">
    <property type="entry name" value="CTP_transf_3"/>
    <property type="match status" value="1"/>
</dbReference>
<dbReference type="InterPro" id="IPR003329">
    <property type="entry name" value="Cytidylyl_trans"/>
</dbReference>
<evidence type="ECO:0000313" key="1">
    <source>
        <dbReference type="EMBL" id="MFD0912386.1"/>
    </source>
</evidence>
<name>A0ABW3F6D5_9PROT</name>
<reference evidence="2" key="1">
    <citation type="journal article" date="2019" name="Int. J. Syst. Evol. Microbiol.">
        <title>The Global Catalogue of Microorganisms (GCM) 10K type strain sequencing project: providing services to taxonomists for standard genome sequencing and annotation.</title>
        <authorList>
            <consortium name="The Broad Institute Genomics Platform"/>
            <consortium name="The Broad Institute Genome Sequencing Center for Infectious Disease"/>
            <person name="Wu L."/>
            <person name="Ma J."/>
        </authorList>
    </citation>
    <scope>NUCLEOTIDE SEQUENCE [LARGE SCALE GENOMIC DNA]</scope>
    <source>
        <strain evidence="2">CCUG 58412</strain>
    </source>
</reference>
<gene>
    <name evidence="1" type="ORF">ACFQ1Z_02395</name>
</gene>
<dbReference type="Gene3D" id="3.90.550.10">
    <property type="entry name" value="Spore Coat Polysaccharide Biosynthesis Protein SpsA, Chain A"/>
    <property type="match status" value="1"/>
</dbReference>
<dbReference type="EMBL" id="JBHTKB010000001">
    <property type="protein sequence ID" value="MFD0912386.1"/>
    <property type="molecule type" value="Genomic_DNA"/>
</dbReference>
<organism evidence="1 2">
    <name type="scientific">Methylophilus luteus</name>
    <dbReference type="NCBI Taxonomy" id="640108"/>
    <lineage>
        <taxon>Bacteria</taxon>
        <taxon>Pseudomonadati</taxon>
        <taxon>Pseudomonadota</taxon>
        <taxon>Betaproteobacteria</taxon>
        <taxon>Nitrosomonadales</taxon>
        <taxon>Methylophilaceae</taxon>
        <taxon>Methylophilus</taxon>
    </lineage>
</organism>
<protein>
    <submittedName>
        <fullName evidence="1">Cytidylyltransferase domain-containing protein</fullName>
    </submittedName>
</protein>
<sequence length="233" mass="26061">MIENNQLLALIPARGGSKGLEKKNLKILNGKPLIDYTIQAALDSVYVDNVFLSSENIEILNYGKKREICLIERPHELALDTSTAVEVVSHFIKHQSLDSNTYIAYLQPTSPLRNSVILDNAISSMFKSGLHSLTSIVELESSPYKSFKINNQGTLESLFSEHLTNASRQTLPKTYLANGAIYIFRVQDFERLGGFPSNGGLPFIMSKEDSVDIDTQDDFFEAERLLEVMNGRI</sequence>
<dbReference type="RefSeq" id="WP_379055270.1">
    <property type="nucleotide sequence ID" value="NZ_JBHTKB010000001.1"/>
</dbReference>
<accession>A0ABW3F6D5</accession>